<dbReference type="InterPro" id="IPR008266">
    <property type="entry name" value="Tyr_kinase_AS"/>
</dbReference>
<evidence type="ECO:0000313" key="9">
    <source>
        <dbReference type="Proteomes" id="UP000183315"/>
    </source>
</evidence>
<keyword evidence="4" id="KW-0547">Nucleotide-binding</keyword>
<evidence type="ECO:0000256" key="5">
    <source>
        <dbReference type="ARBA" id="ARBA00022777"/>
    </source>
</evidence>
<dbReference type="GO" id="GO:0004674">
    <property type="term" value="F:protein serine/threonine kinase activity"/>
    <property type="evidence" value="ECO:0007669"/>
    <property type="project" value="UniProtKB-KW"/>
</dbReference>
<feature type="domain" description="Protein kinase" evidence="7">
    <location>
        <begin position="1"/>
        <end position="203"/>
    </location>
</feature>
<dbReference type="PANTHER" id="PTHR43289">
    <property type="entry name" value="MITOGEN-ACTIVATED PROTEIN KINASE KINASE KINASE 20-RELATED"/>
    <property type="match status" value="1"/>
</dbReference>
<keyword evidence="3" id="KW-0808">Transferase</keyword>
<keyword evidence="9" id="KW-1185">Reference proteome</keyword>
<evidence type="ECO:0000313" key="8">
    <source>
        <dbReference type="EMBL" id="SEI90737.1"/>
    </source>
</evidence>
<accession>A0A1H6ULZ6</accession>
<dbReference type="PANTHER" id="PTHR43289:SF6">
    <property type="entry name" value="SERINE_THREONINE-PROTEIN KINASE NEKL-3"/>
    <property type="match status" value="1"/>
</dbReference>
<dbReference type="Gene3D" id="1.10.510.10">
    <property type="entry name" value="Transferase(Phosphotransferase) domain 1"/>
    <property type="match status" value="1"/>
</dbReference>
<dbReference type="eggNOG" id="COG0515">
    <property type="taxonomic scope" value="Bacteria"/>
</dbReference>
<dbReference type="EC" id="2.7.11.1" evidence="1"/>
<keyword evidence="5 8" id="KW-0418">Kinase</keyword>
<dbReference type="STRING" id="1043493.SAMN05421637_0374"/>
<dbReference type="PROSITE" id="PS50011">
    <property type="entry name" value="PROTEIN_KINASE_DOM"/>
    <property type="match status" value="1"/>
</dbReference>
<organism evidence="8 9">
    <name type="scientific">Demequina mangrovi</name>
    <dbReference type="NCBI Taxonomy" id="1043493"/>
    <lineage>
        <taxon>Bacteria</taxon>
        <taxon>Bacillati</taxon>
        <taxon>Actinomycetota</taxon>
        <taxon>Actinomycetes</taxon>
        <taxon>Micrococcales</taxon>
        <taxon>Demequinaceae</taxon>
        <taxon>Demequina</taxon>
    </lineage>
</organism>
<proteinExistence type="predicted"/>
<evidence type="ECO:0000256" key="1">
    <source>
        <dbReference type="ARBA" id="ARBA00012513"/>
    </source>
</evidence>
<dbReference type="SMART" id="SM00220">
    <property type="entry name" value="S_TKc"/>
    <property type="match status" value="1"/>
</dbReference>
<name>A0A1H6ULZ6_9MICO</name>
<evidence type="ECO:0000256" key="4">
    <source>
        <dbReference type="ARBA" id="ARBA00022741"/>
    </source>
</evidence>
<gene>
    <name evidence="8" type="ORF">SAMN05421637_0374</name>
</gene>
<dbReference type="PROSITE" id="PS00109">
    <property type="entry name" value="PROTEIN_KINASE_TYR"/>
    <property type="match status" value="1"/>
</dbReference>
<keyword evidence="2" id="KW-0723">Serine/threonine-protein kinase</keyword>
<dbReference type="Proteomes" id="UP000183315">
    <property type="component" value="Unassembled WGS sequence"/>
</dbReference>
<evidence type="ECO:0000259" key="7">
    <source>
        <dbReference type="PROSITE" id="PS50011"/>
    </source>
</evidence>
<dbReference type="InterPro" id="IPR011009">
    <property type="entry name" value="Kinase-like_dom_sf"/>
</dbReference>
<dbReference type="Pfam" id="PF00069">
    <property type="entry name" value="Pkinase"/>
    <property type="match status" value="1"/>
</dbReference>
<evidence type="ECO:0000256" key="3">
    <source>
        <dbReference type="ARBA" id="ARBA00022679"/>
    </source>
</evidence>
<dbReference type="AlphaFoldDB" id="A0A1H6ULZ6"/>
<dbReference type="RefSeq" id="WP_074789083.1">
    <property type="nucleotide sequence ID" value="NZ_FNZI01000001.1"/>
</dbReference>
<protein>
    <recommendedName>
        <fullName evidence="1">non-specific serine/threonine protein kinase</fullName>
        <ecNumber evidence="1">2.7.11.1</ecNumber>
    </recommendedName>
</protein>
<dbReference type="GO" id="GO:0005524">
    <property type="term" value="F:ATP binding"/>
    <property type="evidence" value="ECO:0007669"/>
    <property type="project" value="UniProtKB-KW"/>
</dbReference>
<sequence>MRHVTPLRLDRVARAVGSGDRDERLARERVAALSELTHPGLCVPLDVVREDDAVVVCSPRVPGVTLEDAGRCADPGEWVWLVVGIAEALAALHASGLTHGDIAPANVMIARAPVLVDLVGPSLGHERGTPGFAAPERAAGGPPSAADDVHALGAVALAAAPEGFRSDAEAWMAPLLARDPSVRPAAAAVARGLVRCAEPQPWRPDAAVERESGSAVADARTQRAPGAWRWALRRSPARVAAVAGLVAAAGGWWLWGPEVGASGLAATAPAASPSPTAPAASPAGVASSAVARPDPAIAAATLTAARVEALAGADAAALLDLTVDGSAARALAEKEAAQLRAGLRAEGIGLALRSATVVDEDGDRAVVDVDYAIAAHVWRAADGMRVEVPGVTEEARLTLAWSEGAWRVVDVSATP</sequence>
<dbReference type="SUPFAM" id="SSF56112">
    <property type="entry name" value="Protein kinase-like (PK-like)"/>
    <property type="match status" value="1"/>
</dbReference>
<evidence type="ECO:0000256" key="6">
    <source>
        <dbReference type="ARBA" id="ARBA00022840"/>
    </source>
</evidence>
<dbReference type="OrthoDB" id="3778994at2"/>
<reference evidence="9" key="1">
    <citation type="submission" date="2016-10" db="EMBL/GenBank/DDBJ databases">
        <authorList>
            <person name="Varghese N."/>
        </authorList>
    </citation>
    <scope>NUCLEOTIDE SEQUENCE [LARGE SCALE GENOMIC DNA]</scope>
    <source>
        <strain evidence="9">DSM 24868</strain>
    </source>
</reference>
<keyword evidence="6" id="KW-0067">ATP-binding</keyword>
<dbReference type="EMBL" id="FNZI01000001">
    <property type="protein sequence ID" value="SEI90737.1"/>
    <property type="molecule type" value="Genomic_DNA"/>
</dbReference>
<evidence type="ECO:0000256" key="2">
    <source>
        <dbReference type="ARBA" id="ARBA00022527"/>
    </source>
</evidence>
<dbReference type="InterPro" id="IPR000719">
    <property type="entry name" value="Prot_kinase_dom"/>
</dbReference>